<dbReference type="EMBL" id="JASBNA010000040">
    <property type="protein sequence ID" value="KAK7681564.1"/>
    <property type="molecule type" value="Genomic_DNA"/>
</dbReference>
<feature type="compositionally biased region" description="Polar residues" evidence="1">
    <location>
        <begin position="108"/>
        <end position="121"/>
    </location>
</feature>
<gene>
    <name evidence="2" type="ORF">QCA50_015296</name>
</gene>
<organism evidence="2 3">
    <name type="scientific">Cerrena zonata</name>
    <dbReference type="NCBI Taxonomy" id="2478898"/>
    <lineage>
        <taxon>Eukaryota</taxon>
        <taxon>Fungi</taxon>
        <taxon>Dikarya</taxon>
        <taxon>Basidiomycota</taxon>
        <taxon>Agaricomycotina</taxon>
        <taxon>Agaricomycetes</taxon>
        <taxon>Polyporales</taxon>
        <taxon>Cerrenaceae</taxon>
        <taxon>Cerrena</taxon>
    </lineage>
</organism>
<protein>
    <recommendedName>
        <fullName evidence="4">PH domain-containing protein</fullName>
    </recommendedName>
</protein>
<accession>A0AAW0FTI9</accession>
<reference evidence="2 3" key="1">
    <citation type="submission" date="2022-09" db="EMBL/GenBank/DDBJ databases">
        <authorList>
            <person name="Palmer J.M."/>
        </authorList>
    </citation>
    <scope>NUCLEOTIDE SEQUENCE [LARGE SCALE GENOMIC DNA]</scope>
    <source>
        <strain evidence="2 3">DSM 7382</strain>
    </source>
</reference>
<evidence type="ECO:0000313" key="3">
    <source>
        <dbReference type="Proteomes" id="UP001385951"/>
    </source>
</evidence>
<keyword evidence="3" id="KW-1185">Reference proteome</keyword>
<sequence length="662" mass="73913">MSDEDAGVNSEMTLSSSQEREKWLQKFRTITSMLAVLRHRDIVSSTTESPRGKGRNANFKGSDAFATLLSRGDEIVALTRRITVDELQIVVFVQNDQSLLDHAGSAGSRLTSTDNSEQGTPDDTHSEDLAPAQWSADSFVEHAENILDLLGLPGDGTSLLEYVTAQTHPKMFRRMTDARYSTPFFSALTSNAFEPSHGLHGGGTLFWHEDDEFLQNVLNDAYVMDTIVNESGIQVSQLRAAASGFRQPLYTLQTYVEFHSLLRVALTEFRSALHVLQNIRTDDLGFVAAVRRCALYGDTLRAIAQSSSFAWHVEANIDAYRRIHNEVLQFVEDSGATCSYDIDDQDIELVLSTSPGWPYHNSDRDIFVSWLQHQTIYFRACRFADHVFSMAIPRFLPQEKKILKILTLKYAPKTMSPWKDVVRELQLAFVGEGCSSETMIELLEGTLIPREEWDPVQAAFQPDQPLSRCEFTGALHCQAAISSLVYSGQCMNPPCEEFFRPADLGEFTYLANSIGLSQRCCPICAELLNHLPLDGGLSIKPAPAFYSPNNPNIQIARGSHTRITPCALPPWLPDFVVEDMVYEYQMELTRALEMLWRTKILKQDPGMFRGGMNAGDVIMFPEDVEGMESEEEDGDAEIMAKADIMMAAVDQILEGPSEPDGG</sequence>
<name>A0AAW0FTI9_9APHY</name>
<comment type="caution">
    <text evidence="2">The sequence shown here is derived from an EMBL/GenBank/DDBJ whole genome shotgun (WGS) entry which is preliminary data.</text>
</comment>
<evidence type="ECO:0000313" key="2">
    <source>
        <dbReference type="EMBL" id="KAK7681564.1"/>
    </source>
</evidence>
<dbReference type="AlphaFoldDB" id="A0AAW0FTI9"/>
<evidence type="ECO:0000256" key="1">
    <source>
        <dbReference type="SAM" id="MobiDB-lite"/>
    </source>
</evidence>
<evidence type="ECO:0008006" key="4">
    <source>
        <dbReference type="Google" id="ProtNLM"/>
    </source>
</evidence>
<dbReference type="Proteomes" id="UP001385951">
    <property type="component" value="Unassembled WGS sequence"/>
</dbReference>
<feature type="region of interest" description="Disordered" evidence="1">
    <location>
        <begin position="104"/>
        <end position="128"/>
    </location>
</feature>
<proteinExistence type="predicted"/>